<protein>
    <recommendedName>
        <fullName evidence="17">ATP-binding cassette sub-family B member 5</fullName>
        <ecNumber evidence="3">7.6.2.2</ecNumber>
    </recommendedName>
    <alternativeName>
        <fullName evidence="19">ABCB5 P-gp</fullName>
    </alternativeName>
    <alternativeName>
        <fullName evidence="18">p-glycoprotein ABCB5</fullName>
    </alternativeName>
</protein>
<dbReference type="SMART" id="SM00382">
    <property type="entry name" value="AAA"/>
    <property type="match status" value="2"/>
</dbReference>
<keyword evidence="11" id="KW-1278">Translocase</keyword>
<evidence type="ECO:0000256" key="6">
    <source>
        <dbReference type="ARBA" id="ARBA00022692"/>
    </source>
</evidence>
<evidence type="ECO:0000256" key="21">
    <source>
        <dbReference type="SAM" id="Phobius"/>
    </source>
</evidence>
<evidence type="ECO:0000256" key="19">
    <source>
        <dbReference type="ARBA" id="ARBA00080433"/>
    </source>
</evidence>
<evidence type="ECO:0000259" key="22">
    <source>
        <dbReference type="PROSITE" id="PS50893"/>
    </source>
</evidence>
<accession>A0AAJ7XEH4</accession>
<feature type="transmembrane region" description="Helical" evidence="21">
    <location>
        <begin position="801"/>
        <end position="825"/>
    </location>
</feature>
<feature type="domain" description="ABC transporter" evidence="22">
    <location>
        <begin position="424"/>
        <end position="660"/>
    </location>
</feature>
<evidence type="ECO:0000256" key="3">
    <source>
        <dbReference type="ARBA" id="ARBA00012191"/>
    </source>
</evidence>
<feature type="compositionally biased region" description="Acidic residues" evidence="20">
    <location>
        <begin position="666"/>
        <end position="708"/>
    </location>
</feature>
<evidence type="ECO:0000313" key="25">
    <source>
        <dbReference type="RefSeq" id="XP_032831471.1"/>
    </source>
</evidence>
<dbReference type="GO" id="GO:0015421">
    <property type="term" value="F:ABC-type oligopeptide transporter activity"/>
    <property type="evidence" value="ECO:0007669"/>
    <property type="project" value="TreeGrafter"/>
</dbReference>
<keyword evidence="12 21" id="KW-1133">Transmembrane helix</keyword>
<evidence type="ECO:0000256" key="12">
    <source>
        <dbReference type="ARBA" id="ARBA00022989"/>
    </source>
</evidence>
<dbReference type="GO" id="GO:0030154">
    <property type="term" value="P:cell differentiation"/>
    <property type="evidence" value="ECO:0007669"/>
    <property type="project" value="UniProtKB-KW"/>
</dbReference>
<keyword evidence="10" id="KW-0067">ATP-binding</keyword>
<feature type="compositionally biased region" description="Basic and acidic residues" evidence="20">
    <location>
        <begin position="765"/>
        <end position="778"/>
    </location>
</feature>
<dbReference type="Pfam" id="PF00664">
    <property type="entry name" value="ABC_membrane"/>
    <property type="match status" value="2"/>
</dbReference>
<dbReference type="GO" id="GO:0005743">
    <property type="term" value="C:mitochondrial inner membrane"/>
    <property type="evidence" value="ECO:0007669"/>
    <property type="project" value="TreeGrafter"/>
</dbReference>
<evidence type="ECO:0000256" key="9">
    <source>
        <dbReference type="ARBA" id="ARBA00022782"/>
    </source>
</evidence>
<dbReference type="InterPro" id="IPR017871">
    <property type="entry name" value="ABC_transporter-like_CS"/>
</dbReference>
<dbReference type="GO" id="GO:0016887">
    <property type="term" value="F:ATP hydrolysis activity"/>
    <property type="evidence" value="ECO:0007669"/>
    <property type="project" value="InterPro"/>
</dbReference>
<comment type="similarity">
    <text evidence="2">Belongs to the ABC transporter superfamily. ABCB family. Multidrug resistance exporter (TC 3.A.1.201) subfamily.</text>
</comment>
<comment type="function">
    <text evidence="16">Energy-dependent efflux transporter responsible for decreased drug accumulation in multidrug-resistant cells. Specifically present in limbal stem cells, where it plays a key role in corneal development and repair.</text>
</comment>
<dbReference type="SUPFAM" id="SSF90123">
    <property type="entry name" value="ABC transporter transmembrane region"/>
    <property type="match status" value="2"/>
</dbReference>
<feature type="transmembrane region" description="Helical" evidence="21">
    <location>
        <begin position="1040"/>
        <end position="1061"/>
    </location>
</feature>
<proteinExistence type="inferred from homology"/>
<gene>
    <name evidence="25" type="primary">LOC116954780</name>
</gene>
<evidence type="ECO:0000256" key="4">
    <source>
        <dbReference type="ARBA" id="ARBA00022448"/>
    </source>
</evidence>
<dbReference type="SUPFAM" id="SSF52540">
    <property type="entry name" value="P-loop containing nucleoside triphosphate hydrolases"/>
    <property type="match status" value="2"/>
</dbReference>
<evidence type="ECO:0000256" key="2">
    <source>
        <dbReference type="ARBA" id="ARBA00007577"/>
    </source>
</evidence>
<dbReference type="InterPro" id="IPR003593">
    <property type="entry name" value="AAA+_ATPase"/>
</dbReference>
<reference evidence="25" key="1">
    <citation type="submission" date="2025-08" db="UniProtKB">
        <authorList>
            <consortium name="RefSeq"/>
        </authorList>
    </citation>
    <scope>IDENTIFICATION</scope>
    <source>
        <tissue evidence="25">Sperm</tissue>
    </source>
</reference>
<organism evidence="24 25">
    <name type="scientific">Petromyzon marinus</name>
    <name type="common">Sea lamprey</name>
    <dbReference type="NCBI Taxonomy" id="7757"/>
    <lineage>
        <taxon>Eukaryota</taxon>
        <taxon>Metazoa</taxon>
        <taxon>Chordata</taxon>
        <taxon>Craniata</taxon>
        <taxon>Vertebrata</taxon>
        <taxon>Cyclostomata</taxon>
        <taxon>Hyperoartia</taxon>
        <taxon>Petromyzontiformes</taxon>
        <taxon>Petromyzontidae</taxon>
        <taxon>Petromyzon</taxon>
    </lineage>
</organism>
<keyword evidence="13 21" id="KW-0472">Membrane</keyword>
<dbReference type="PANTHER" id="PTHR43394:SF20">
    <property type="entry name" value="ATP BINDING CASSETTE SUBFAMILY B MEMBER 5"/>
    <property type="match status" value="1"/>
</dbReference>
<keyword evidence="24" id="KW-1185">Reference proteome</keyword>
<feature type="transmembrane region" description="Helical" evidence="21">
    <location>
        <begin position="845"/>
        <end position="864"/>
    </location>
</feature>
<keyword evidence="14" id="KW-0325">Glycoprotein</keyword>
<keyword evidence="4" id="KW-0813">Transport</keyword>
<dbReference type="PANTHER" id="PTHR43394">
    <property type="entry name" value="ATP-DEPENDENT PERMEASE MDL1, MITOCHONDRIAL"/>
    <property type="match status" value="1"/>
</dbReference>
<dbReference type="FunFam" id="3.40.50.300:FF:000302">
    <property type="entry name" value="ATP-binding cassette subfamily B member 5"/>
    <property type="match status" value="1"/>
</dbReference>
<feature type="transmembrane region" description="Helical" evidence="21">
    <location>
        <begin position="359"/>
        <end position="378"/>
    </location>
</feature>
<sequence length="1371" mass="149013">MAGKGKESDGFDLTPTFIPERGSIKNGFHNAGFERDVAEEVTKKAEKDKKDKRPKGAVGVLEVFRFADGLDVALMIVGLVSSMAHGGALPIMIIVFGQMTDSFVRSGINATVPGGANGTNVTVPSANLSATDMGDLLQSEMSKYAWYYVAIGCAVLVSATLQVSCWMLAAARQCHRIRHHFFRAILHQEMSWFDTTQIGELGSRLTDDINTINDGIGDKISLFMQFFSSFIVGFIIGFAHGWKLTLVILSVSPLLAICASMLAKLLGSLTTAELTAYAKAGAVAEEILMAIRTVVAFGGQQKAVDRYNKNLHDASTMGMKKAVATNLSFGLTQFIIFGSYALAFWYGTKLVIEEPENYTIGRVLIVFFSVLIGAFSLGQGAPNLESFSNARGAAFTVFQIIDKPRPIDSSSADGFKPERIKGDISFRNIHFSYPSRPDVQILKGLNLEVESGKTIALVGSSGCGKSTTIQLLQRFYDPSAGEVLVDGRDVRSLGVRWLREHIGVVSQEPVLFAATIGENIRHGREDASDADVERAAHEANAFDFISRLPEKFKTMVGERGAQLSGGQKQRIAIARALVRNPKILLLDEATSALDTESEAIVQSALDKARQGRTTIVIAHRLSTIRTADVIAGFNDGVVVEQGTHAELMERRGIYHLLVTQQTQGQDPDEAGAADLDNLEDDDDDDNNDDDAVEDEEEEEDIVLEDDEVVAAGSHHPGQDSNHGALGDAASLAGASHRDGTSSRRSQRTAKMSRAEKRRRKKKRKAEQGEKAKSKKELEKEEEAELPVVKYSQILAMNRPEWHFLVIGVVAAIVSGGVQPAFAVFFAKIIGVFNEPDPQVKSTKTITYSLIFLLLGAISFVSYFLQGVMFGKAGEILTMRVRGLLFKAILRQDISWFDDHKNAVGVLTTRLATDASQIKGATGARLGLSAQTLASLATGVTIAFVFGWQLCLLILALLPIIAISTVIRFRAVGGHANKDNAALENSGRISTEAVENIRTVVGLCREDAFFQSFVNSLEDVHKKSLRQAPLSGLTYGVSQMMLYFIYAVTFRFGAWLVAHQYMTFENVFLVFSAIVFSAMSVGQTSSFAPDFAKAQMSARRVFALLAQVPSIDSYSEAGVAPAGGAHGRVEFRDVRFRYPTRPGVPVLQGLSIAVEPGQTLALVGSSGCGKSTTVQLLERFYDPADGVVLLDGEELRSLRISWLRQQMGIVSQEPILFDCSISENIAYGDNGRSVSHDEMLAAAQAANIHNFIEELPDKYNTRVGDKGAQLSGGQKQRIAIARALVRNPKILLLDEATSALDTESEKIVQQALDRAREGRTCIVIAHRLSTIQNADIIAVIQQGRVVEVGTHTELLARQGAYHALVNAQVAHH</sequence>
<evidence type="ECO:0000256" key="5">
    <source>
        <dbReference type="ARBA" id="ARBA00022475"/>
    </source>
</evidence>
<dbReference type="FunFam" id="1.20.1560.10:FF:000018">
    <property type="entry name" value="ATP-binding cassette subfamily B member 11"/>
    <property type="match status" value="1"/>
</dbReference>
<evidence type="ECO:0000256" key="7">
    <source>
        <dbReference type="ARBA" id="ARBA00022737"/>
    </source>
</evidence>
<dbReference type="InterPro" id="IPR003439">
    <property type="entry name" value="ABC_transporter-like_ATP-bd"/>
</dbReference>
<feature type="domain" description="ABC transmembrane type-1" evidence="23">
    <location>
        <begin position="805"/>
        <end position="1092"/>
    </location>
</feature>
<dbReference type="InterPro" id="IPR039421">
    <property type="entry name" value="Type_1_exporter"/>
</dbReference>
<evidence type="ECO:0000256" key="8">
    <source>
        <dbReference type="ARBA" id="ARBA00022741"/>
    </source>
</evidence>
<evidence type="ECO:0000256" key="18">
    <source>
        <dbReference type="ARBA" id="ARBA00079340"/>
    </source>
</evidence>
<feature type="region of interest" description="Disordered" evidence="20">
    <location>
        <begin position="661"/>
        <end position="778"/>
    </location>
</feature>
<dbReference type="InterPro" id="IPR027417">
    <property type="entry name" value="P-loop_NTPase"/>
</dbReference>
<dbReference type="CDD" id="cd18578">
    <property type="entry name" value="ABC_6TM_Pgp_ABCB1_D2_like"/>
    <property type="match status" value="1"/>
</dbReference>
<dbReference type="GO" id="GO:0090374">
    <property type="term" value="P:oligopeptide export from mitochondrion"/>
    <property type="evidence" value="ECO:0007669"/>
    <property type="project" value="TreeGrafter"/>
</dbReference>
<evidence type="ECO:0000313" key="24">
    <source>
        <dbReference type="Proteomes" id="UP001318040"/>
    </source>
</evidence>
<comment type="catalytic activity">
    <reaction evidence="15">
        <text>daunorubicin(in) + ATP + H2O = daunorubicin(out) + ADP + phosphate + H(+)</text>
        <dbReference type="Rhea" id="RHEA:33147"/>
        <dbReference type="ChEBI" id="CHEBI:15377"/>
        <dbReference type="ChEBI" id="CHEBI:15378"/>
        <dbReference type="ChEBI" id="CHEBI:30616"/>
        <dbReference type="ChEBI" id="CHEBI:43474"/>
        <dbReference type="ChEBI" id="CHEBI:64677"/>
        <dbReference type="ChEBI" id="CHEBI:456216"/>
        <dbReference type="EC" id="7.6.2.2"/>
    </reaction>
    <physiologicalReaction direction="left-to-right" evidence="15">
        <dbReference type="Rhea" id="RHEA:33148"/>
    </physiologicalReaction>
</comment>
<evidence type="ECO:0000256" key="13">
    <source>
        <dbReference type="ARBA" id="ARBA00023136"/>
    </source>
</evidence>
<dbReference type="KEGG" id="pmrn:116954780"/>
<evidence type="ECO:0000256" key="10">
    <source>
        <dbReference type="ARBA" id="ARBA00022840"/>
    </source>
</evidence>
<dbReference type="FunFam" id="1.20.1560.10:FF:000046">
    <property type="entry name" value="ATP-binding cassette subfamily B member 11"/>
    <property type="match status" value="1"/>
</dbReference>
<dbReference type="GO" id="GO:0005886">
    <property type="term" value="C:plasma membrane"/>
    <property type="evidence" value="ECO:0007669"/>
    <property type="project" value="UniProtKB-SubCell"/>
</dbReference>
<evidence type="ECO:0000256" key="20">
    <source>
        <dbReference type="SAM" id="MobiDB-lite"/>
    </source>
</evidence>
<feature type="transmembrane region" description="Helical" evidence="21">
    <location>
        <begin position="145"/>
        <end position="169"/>
    </location>
</feature>
<feature type="transmembrane region" description="Helical" evidence="21">
    <location>
        <begin position="72"/>
        <end position="96"/>
    </location>
</feature>
<evidence type="ECO:0000256" key="14">
    <source>
        <dbReference type="ARBA" id="ARBA00023180"/>
    </source>
</evidence>
<dbReference type="InterPro" id="IPR011527">
    <property type="entry name" value="ABC1_TM_dom"/>
</dbReference>
<dbReference type="GO" id="GO:0008559">
    <property type="term" value="F:ABC-type xenobiotic transporter activity"/>
    <property type="evidence" value="ECO:0007669"/>
    <property type="project" value="UniProtKB-EC"/>
</dbReference>
<dbReference type="CDD" id="cd03249">
    <property type="entry name" value="ABC_MTABC3_MDL1_MDL2"/>
    <property type="match status" value="2"/>
</dbReference>
<feature type="transmembrane region" description="Helical" evidence="21">
    <location>
        <begin position="222"/>
        <end position="240"/>
    </location>
</feature>
<dbReference type="EC" id="7.6.2.2" evidence="3"/>
<feature type="transmembrane region" description="Helical" evidence="21">
    <location>
        <begin position="327"/>
        <end position="347"/>
    </location>
</feature>
<dbReference type="RefSeq" id="XP_032831471.1">
    <property type="nucleotide sequence ID" value="XM_032975580.1"/>
</dbReference>
<dbReference type="Gene3D" id="1.20.1560.10">
    <property type="entry name" value="ABC transporter type 1, transmembrane domain"/>
    <property type="match status" value="2"/>
</dbReference>
<dbReference type="Gene3D" id="3.40.50.300">
    <property type="entry name" value="P-loop containing nucleotide triphosphate hydrolases"/>
    <property type="match status" value="2"/>
</dbReference>
<feature type="domain" description="ABC transporter" evidence="22">
    <location>
        <begin position="1128"/>
        <end position="1366"/>
    </location>
</feature>
<comment type="subcellular location">
    <subcellularLocation>
        <location evidence="1">Cell membrane</location>
        <topology evidence="1">Multi-pass membrane protein</topology>
    </subcellularLocation>
</comment>
<evidence type="ECO:0000256" key="15">
    <source>
        <dbReference type="ARBA" id="ARBA00051060"/>
    </source>
</evidence>
<feature type="transmembrane region" description="Helical" evidence="21">
    <location>
        <begin position="1067"/>
        <end position="1091"/>
    </location>
</feature>
<feature type="region of interest" description="Disordered" evidence="20">
    <location>
        <begin position="1"/>
        <end position="25"/>
    </location>
</feature>
<keyword evidence="9" id="KW-0221">Differentiation</keyword>
<dbReference type="PROSITE" id="PS00211">
    <property type="entry name" value="ABC_TRANSPORTER_1"/>
    <property type="match status" value="2"/>
</dbReference>
<evidence type="ECO:0000256" key="17">
    <source>
        <dbReference type="ARBA" id="ARBA00074194"/>
    </source>
</evidence>
<name>A0AAJ7XEH4_PETMA</name>
<evidence type="ECO:0000256" key="1">
    <source>
        <dbReference type="ARBA" id="ARBA00004651"/>
    </source>
</evidence>
<dbReference type="PROSITE" id="PS50929">
    <property type="entry name" value="ABC_TM1F"/>
    <property type="match status" value="2"/>
</dbReference>
<dbReference type="Pfam" id="PF00005">
    <property type="entry name" value="ABC_tran"/>
    <property type="match status" value="2"/>
</dbReference>
<evidence type="ECO:0000256" key="16">
    <source>
        <dbReference type="ARBA" id="ARBA00059665"/>
    </source>
</evidence>
<dbReference type="FunFam" id="3.40.50.300:FF:000479">
    <property type="entry name" value="Multidrug resistance protein 1A"/>
    <property type="match status" value="1"/>
</dbReference>
<feature type="transmembrane region" description="Helical" evidence="21">
    <location>
        <begin position="246"/>
        <end position="266"/>
    </location>
</feature>
<dbReference type="CDD" id="cd18577">
    <property type="entry name" value="ABC_6TM_Pgp_ABCB1_D1_like"/>
    <property type="match status" value="1"/>
</dbReference>
<dbReference type="Proteomes" id="UP001318040">
    <property type="component" value="Chromosome 56"/>
</dbReference>
<dbReference type="PROSITE" id="PS50893">
    <property type="entry name" value="ABC_TRANSPORTER_2"/>
    <property type="match status" value="2"/>
</dbReference>
<dbReference type="GO" id="GO:0005524">
    <property type="term" value="F:ATP binding"/>
    <property type="evidence" value="ECO:0007669"/>
    <property type="project" value="UniProtKB-KW"/>
</dbReference>
<feature type="compositionally biased region" description="Low complexity" evidence="20">
    <location>
        <begin position="723"/>
        <end position="734"/>
    </location>
</feature>
<dbReference type="InterPro" id="IPR036640">
    <property type="entry name" value="ABC1_TM_sf"/>
</dbReference>
<feature type="domain" description="ABC transmembrane type-1" evidence="23">
    <location>
        <begin position="76"/>
        <end position="389"/>
    </location>
</feature>
<evidence type="ECO:0000259" key="23">
    <source>
        <dbReference type="PROSITE" id="PS50929"/>
    </source>
</evidence>
<keyword evidence="8" id="KW-0547">Nucleotide-binding</keyword>
<keyword evidence="5" id="KW-1003">Cell membrane</keyword>
<feature type="transmembrane region" description="Helical" evidence="21">
    <location>
        <begin position="951"/>
        <end position="968"/>
    </location>
</feature>
<keyword evidence="6 21" id="KW-0812">Transmembrane</keyword>
<evidence type="ECO:0000256" key="11">
    <source>
        <dbReference type="ARBA" id="ARBA00022967"/>
    </source>
</evidence>
<keyword evidence="7" id="KW-0677">Repeat</keyword>
<feature type="compositionally biased region" description="Basic residues" evidence="20">
    <location>
        <begin position="755"/>
        <end position="764"/>
    </location>
</feature>